<comment type="subcellular location">
    <subcellularLocation>
        <location evidence="1">Membrane</location>
        <topology evidence="1">Multi-pass membrane protein</topology>
    </subcellularLocation>
</comment>
<dbReference type="EMBL" id="CP011801">
    <property type="protein sequence ID" value="ALA58996.1"/>
    <property type="molecule type" value="Genomic_DNA"/>
</dbReference>
<protein>
    <recommendedName>
        <fullName evidence="12">Vitamin K epoxide reductase domain-containing protein</fullName>
    </recommendedName>
</protein>
<comment type="similarity">
    <text evidence="2">Belongs to the VKOR family.</text>
</comment>
<evidence type="ECO:0000256" key="9">
    <source>
        <dbReference type="ARBA" id="ARBA00023284"/>
    </source>
</evidence>
<evidence type="ECO:0000256" key="10">
    <source>
        <dbReference type="SAM" id="MobiDB-lite"/>
    </source>
</evidence>
<dbReference type="OrthoDB" id="9801056at2"/>
<gene>
    <name evidence="13" type="ORF">NITMOv2_2583</name>
</gene>
<dbReference type="PANTHER" id="PTHR34573:SF1">
    <property type="entry name" value="VITAMIN K EPOXIDE REDUCTASE DOMAIN-CONTAINING PROTEIN"/>
    <property type="match status" value="1"/>
</dbReference>
<evidence type="ECO:0000313" key="14">
    <source>
        <dbReference type="Proteomes" id="UP000069205"/>
    </source>
</evidence>
<evidence type="ECO:0000256" key="2">
    <source>
        <dbReference type="ARBA" id="ARBA00006214"/>
    </source>
</evidence>
<dbReference type="Proteomes" id="UP000069205">
    <property type="component" value="Chromosome"/>
</dbReference>
<dbReference type="GO" id="GO:0048038">
    <property type="term" value="F:quinone binding"/>
    <property type="evidence" value="ECO:0007669"/>
    <property type="project" value="UniProtKB-KW"/>
</dbReference>
<evidence type="ECO:0000256" key="1">
    <source>
        <dbReference type="ARBA" id="ARBA00004141"/>
    </source>
</evidence>
<dbReference type="STRING" id="42253.NITMOv2_2583"/>
<evidence type="ECO:0000256" key="5">
    <source>
        <dbReference type="ARBA" id="ARBA00022989"/>
    </source>
</evidence>
<evidence type="ECO:0000256" key="3">
    <source>
        <dbReference type="ARBA" id="ARBA00022692"/>
    </source>
</evidence>
<evidence type="ECO:0000256" key="8">
    <source>
        <dbReference type="ARBA" id="ARBA00023157"/>
    </source>
</evidence>
<evidence type="ECO:0000256" key="4">
    <source>
        <dbReference type="ARBA" id="ARBA00022719"/>
    </source>
</evidence>
<keyword evidence="4" id="KW-0874">Quinone</keyword>
<evidence type="ECO:0000313" key="13">
    <source>
        <dbReference type="EMBL" id="ALA58996.1"/>
    </source>
</evidence>
<keyword evidence="7 11" id="KW-0472">Membrane</keyword>
<dbReference type="Pfam" id="PF07884">
    <property type="entry name" value="VKOR"/>
    <property type="match status" value="1"/>
</dbReference>
<feature type="region of interest" description="Disordered" evidence="10">
    <location>
        <begin position="1"/>
        <end position="21"/>
    </location>
</feature>
<dbReference type="AlphaFoldDB" id="A0A0K2GDG7"/>
<proteinExistence type="inferred from homology"/>
<keyword evidence="6" id="KW-0560">Oxidoreductase</keyword>
<sequence length="193" mass="20893">MAAPRRRPVSTSDEAQPAAPPGWSYNPSAWSQRWWIAGVAGLGCLVAGYLALYQFDMIGSVWEPWFGAGSKIVLRSPLSRVLPIPDAALGALAYLLDLVTGLIGGPDRWRTMPWMVILFGIAVGPLGAVSVLLVIAQPVLLNAWCSLCLFSALLSLIMIGPAMDEVLASLQHLRRVSERRESVWTALWHGTGC</sequence>
<feature type="transmembrane region" description="Helical" evidence="11">
    <location>
        <begin position="116"/>
        <end position="135"/>
    </location>
</feature>
<keyword evidence="9" id="KW-0676">Redox-active center</keyword>
<reference evidence="13 14" key="1">
    <citation type="journal article" date="2015" name="Proc. Natl. Acad. Sci. U.S.A.">
        <title>Expanded metabolic versatility of ubiquitous nitrite-oxidizing bacteria from the genus Nitrospira.</title>
        <authorList>
            <person name="Koch H."/>
            <person name="Lucker S."/>
            <person name="Albertsen M."/>
            <person name="Kitzinger K."/>
            <person name="Herbold C."/>
            <person name="Spieck E."/>
            <person name="Nielsen P.H."/>
            <person name="Wagner M."/>
            <person name="Daims H."/>
        </authorList>
    </citation>
    <scope>NUCLEOTIDE SEQUENCE [LARGE SCALE GENOMIC DNA]</scope>
    <source>
        <strain evidence="13 14">NSP M-1</strain>
    </source>
</reference>
<evidence type="ECO:0000259" key="12">
    <source>
        <dbReference type="Pfam" id="PF07884"/>
    </source>
</evidence>
<dbReference type="InterPro" id="IPR038354">
    <property type="entry name" value="VKOR_sf"/>
</dbReference>
<dbReference type="GO" id="GO:0016491">
    <property type="term" value="F:oxidoreductase activity"/>
    <property type="evidence" value="ECO:0007669"/>
    <property type="project" value="UniProtKB-KW"/>
</dbReference>
<name>A0A0K2GDG7_NITMO</name>
<feature type="domain" description="Vitamin K epoxide reductase" evidence="12">
    <location>
        <begin position="34"/>
        <end position="159"/>
    </location>
</feature>
<evidence type="ECO:0000256" key="11">
    <source>
        <dbReference type="SAM" id="Phobius"/>
    </source>
</evidence>
<dbReference type="PANTHER" id="PTHR34573">
    <property type="entry name" value="VKC DOMAIN-CONTAINING PROTEIN"/>
    <property type="match status" value="1"/>
</dbReference>
<accession>A0A0K2GDG7</accession>
<feature type="transmembrane region" description="Helical" evidence="11">
    <location>
        <begin position="141"/>
        <end position="163"/>
    </location>
</feature>
<evidence type="ECO:0000256" key="7">
    <source>
        <dbReference type="ARBA" id="ARBA00023136"/>
    </source>
</evidence>
<dbReference type="GO" id="GO:0016020">
    <property type="term" value="C:membrane"/>
    <property type="evidence" value="ECO:0007669"/>
    <property type="project" value="UniProtKB-SubCell"/>
</dbReference>
<feature type="transmembrane region" description="Helical" evidence="11">
    <location>
        <begin position="87"/>
        <end position="104"/>
    </location>
</feature>
<dbReference type="KEGG" id="nmv:NITMOv2_2583"/>
<dbReference type="Gene3D" id="1.20.1440.130">
    <property type="entry name" value="VKOR domain"/>
    <property type="match status" value="1"/>
</dbReference>
<dbReference type="PATRIC" id="fig|42253.5.peg.2551"/>
<evidence type="ECO:0000256" key="6">
    <source>
        <dbReference type="ARBA" id="ARBA00023002"/>
    </source>
</evidence>
<feature type="transmembrane region" description="Helical" evidence="11">
    <location>
        <begin position="34"/>
        <end position="55"/>
    </location>
</feature>
<organism evidence="13 14">
    <name type="scientific">Nitrospira moscoviensis</name>
    <dbReference type="NCBI Taxonomy" id="42253"/>
    <lineage>
        <taxon>Bacteria</taxon>
        <taxon>Pseudomonadati</taxon>
        <taxon>Nitrospirota</taxon>
        <taxon>Nitrospiria</taxon>
        <taxon>Nitrospirales</taxon>
        <taxon>Nitrospiraceae</taxon>
        <taxon>Nitrospira</taxon>
    </lineage>
</organism>
<keyword evidence="3 11" id="KW-0812">Transmembrane</keyword>
<dbReference type="InterPro" id="IPR012932">
    <property type="entry name" value="VKOR"/>
</dbReference>
<keyword evidence="5 11" id="KW-1133">Transmembrane helix</keyword>
<dbReference type="RefSeq" id="WP_053380084.1">
    <property type="nucleotide sequence ID" value="NZ_CP011801.1"/>
</dbReference>
<keyword evidence="8" id="KW-1015">Disulfide bond</keyword>
<keyword evidence="14" id="KW-1185">Reference proteome</keyword>